<reference evidence="5" key="2">
    <citation type="submission" date="2025-08" db="UniProtKB">
        <authorList>
            <consortium name="RefSeq"/>
        </authorList>
    </citation>
    <scope>IDENTIFICATION</scope>
    <source>
        <tissue evidence="5">Leaves</tissue>
    </source>
</reference>
<dbReference type="Proteomes" id="UP001652660">
    <property type="component" value="Chromosome 7c"/>
</dbReference>
<keyword evidence="2" id="KW-0758">Storage protein</keyword>
<name>A0A6P6TM43_COFAR</name>
<dbReference type="AlphaFoldDB" id="A0A6P6TM43"/>
<dbReference type="InterPro" id="IPR000617">
    <property type="entry name" value="Napin/2SS/CON"/>
</dbReference>
<dbReference type="RefSeq" id="XP_027074643.1">
    <property type="nucleotide sequence ID" value="XM_027218842.1"/>
</dbReference>
<accession>A0A6P6TM43</accession>
<dbReference type="GO" id="GO:0045735">
    <property type="term" value="F:nutrient reservoir activity"/>
    <property type="evidence" value="ECO:0007669"/>
    <property type="project" value="UniProtKB-KW"/>
</dbReference>
<evidence type="ECO:0000256" key="1">
    <source>
        <dbReference type="ARBA" id="ARBA00008262"/>
    </source>
</evidence>
<dbReference type="InterPro" id="IPR036312">
    <property type="entry name" value="Bifun_inhib/LTP/seed_sf"/>
</dbReference>
<evidence type="ECO:0000313" key="5">
    <source>
        <dbReference type="RefSeq" id="XP_027074643.1"/>
    </source>
</evidence>
<dbReference type="Gene3D" id="1.10.110.10">
    <property type="entry name" value="Plant lipid-transfer and hydrophobic proteins"/>
    <property type="match status" value="1"/>
</dbReference>
<organism evidence="4 5">
    <name type="scientific">Coffea arabica</name>
    <name type="common">Arabian coffee</name>
    <dbReference type="NCBI Taxonomy" id="13443"/>
    <lineage>
        <taxon>Eukaryota</taxon>
        <taxon>Viridiplantae</taxon>
        <taxon>Streptophyta</taxon>
        <taxon>Embryophyta</taxon>
        <taxon>Tracheophyta</taxon>
        <taxon>Spermatophyta</taxon>
        <taxon>Magnoliopsida</taxon>
        <taxon>eudicotyledons</taxon>
        <taxon>Gunneridae</taxon>
        <taxon>Pentapetalae</taxon>
        <taxon>asterids</taxon>
        <taxon>lamiids</taxon>
        <taxon>Gentianales</taxon>
        <taxon>Rubiaceae</taxon>
        <taxon>Ixoroideae</taxon>
        <taxon>Gardenieae complex</taxon>
        <taxon>Bertiereae - Coffeeae clade</taxon>
        <taxon>Coffeeae</taxon>
        <taxon>Coffea</taxon>
    </lineage>
</organism>
<evidence type="ECO:0000313" key="4">
    <source>
        <dbReference type="Proteomes" id="UP001652660"/>
    </source>
</evidence>
<dbReference type="PANTHER" id="PTHR35496">
    <property type="entry name" value="2S SEED STORAGE PROTEIN 1-RELATED"/>
    <property type="match status" value="1"/>
</dbReference>
<dbReference type="SUPFAM" id="SSF47699">
    <property type="entry name" value="Bifunctional inhibitor/lipid-transfer protein/seed storage 2S albumin"/>
    <property type="match status" value="1"/>
</dbReference>
<sequence length="101" mass="11844">MRTRGGQSQQRCRRQIRQQFEQLRHCQQYLSEGSPFEMDIMNQQGRQQQHLRQCCQALQNFDEKCQCGPSNNGTYAHAGTNLDKLSSETLQLGRQKIRRCL</sequence>
<comment type="similarity">
    <text evidence="1">Belongs to the 2S seed storage albumins family.</text>
</comment>
<evidence type="ECO:0000256" key="3">
    <source>
        <dbReference type="ARBA" id="ARBA00023129"/>
    </source>
</evidence>
<dbReference type="GeneID" id="113698882"/>
<protein>
    <submittedName>
        <fullName evidence="5">2S sulfur-rich seed storage protein 2-like</fullName>
    </submittedName>
</protein>
<dbReference type="PANTHER" id="PTHR35496:SF4">
    <property type="entry name" value="2S SULFUR-RICH SEED STORAGE PROTEIN 2-LIKE"/>
    <property type="match status" value="1"/>
</dbReference>
<reference evidence="4" key="1">
    <citation type="journal article" date="2025" name="Foods">
        <title>Unveiling the Microbial Signatures of Arabica Coffee Cherries: Insights into Ripeness Specific Diversity, Functional Traits, and Implications for Quality and Safety.</title>
        <authorList>
            <consortium name="RefSeq"/>
            <person name="Tenea G.N."/>
            <person name="Cifuentes V."/>
            <person name="Reyes P."/>
            <person name="Cevallos-Vallejos M."/>
        </authorList>
    </citation>
    <scope>NUCLEOTIDE SEQUENCE [LARGE SCALE GENOMIC DNA]</scope>
</reference>
<gene>
    <name evidence="5" type="primary">LOC113698882</name>
</gene>
<proteinExistence type="inferred from homology"/>
<keyword evidence="3" id="KW-0708">Seed storage protein</keyword>
<keyword evidence="4" id="KW-1185">Reference proteome</keyword>
<evidence type="ECO:0000256" key="2">
    <source>
        <dbReference type="ARBA" id="ARBA00022761"/>
    </source>
</evidence>